<name>A0A4Y7SGQ5_COPMI</name>
<evidence type="ECO:0000313" key="2">
    <source>
        <dbReference type="Proteomes" id="UP000298030"/>
    </source>
</evidence>
<keyword evidence="2" id="KW-1185">Reference proteome</keyword>
<accession>A0A4Y7SGQ5</accession>
<gene>
    <name evidence="1" type="ORF">FA13DRAFT_1800363</name>
</gene>
<comment type="caution">
    <text evidence="1">The sequence shown here is derived from an EMBL/GenBank/DDBJ whole genome shotgun (WGS) entry which is preliminary data.</text>
</comment>
<dbReference type="AlphaFoldDB" id="A0A4Y7SGQ5"/>
<dbReference type="EMBL" id="QPFP01000123">
    <property type="protein sequence ID" value="TEB21080.1"/>
    <property type="molecule type" value="Genomic_DNA"/>
</dbReference>
<dbReference type="Proteomes" id="UP000298030">
    <property type="component" value="Unassembled WGS sequence"/>
</dbReference>
<evidence type="ECO:0000313" key="1">
    <source>
        <dbReference type="EMBL" id="TEB21080.1"/>
    </source>
</evidence>
<proteinExistence type="predicted"/>
<reference evidence="1 2" key="1">
    <citation type="journal article" date="2019" name="Nat. Ecol. Evol.">
        <title>Megaphylogeny resolves global patterns of mushroom evolution.</title>
        <authorList>
            <person name="Varga T."/>
            <person name="Krizsan K."/>
            <person name="Foldi C."/>
            <person name="Dima B."/>
            <person name="Sanchez-Garcia M."/>
            <person name="Sanchez-Ramirez S."/>
            <person name="Szollosi G.J."/>
            <person name="Szarkandi J.G."/>
            <person name="Papp V."/>
            <person name="Albert L."/>
            <person name="Andreopoulos W."/>
            <person name="Angelini C."/>
            <person name="Antonin V."/>
            <person name="Barry K.W."/>
            <person name="Bougher N.L."/>
            <person name="Buchanan P."/>
            <person name="Buyck B."/>
            <person name="Bense V."/>
            <person name="Catcheside P."/>
            <person name="Chovatia M."/>
            <person name="Cooper J."/>
            <person name="Damon W."/>
            <person name="Desjardin D."/>
            <person name="Finy P."/>
            <person name="Geml J."/>
            <person name="Haridas S."/>
            <person name="Hughes K."/>
            <person name="Justo A."/>
            <person name="Karasinski D."/>
            <person name="Kautmanova I."/>
            <person name="Kiss B."/>
            <person name="Kocsube S."/>
            <person name="Kotiranta H."/>
            <person name="LaButti K.M."/>
            <person name="Lechner B.E."/>
            <person name="Liimatainen K."/>
            <person name="Lipzen A."/>
            <person name="Lukacs Z."/>
            <person name="Mihaltcheva S."/>
            <person name="Morgado L.N."/>
            <person name="Niskanen T."/>
            <person name="Noordeloos M.E."/>
            <person name="Ohm R.A."/>
            <person name="Ortiz-Santana B."/>
            <person name="Ovrebo C."/>
            <person name="Racz N."/>
            <person name="Riley R."/>
            <person name="Savchenko A."/>
            <person name="Shiryaev A."/>
            <person name="Soop K."/>
            <person name="Spirin V."/>
            <person name="Szebenyi C."/>
            <person name="Tomsovsky M."/>
            <person name="Tulloss R.E."/>
            <person name="Uehling J."/>
            <person name="Grigoriev I.V."/>
            <person name="Vagvolgyi C."/>
            <person name="Papp T."/>
            <person name="Martin F.M."/>
            <person name="Miettinen O."/>
            <person name="Hibbett D.S."/>
            <person name="Nagy L.G."/>
        </authorList>
    </citation>
    <scope>NUCLEOTIDE SEQUENCE [LARGE SCALE GENOMIC DNA]</scope>
    <source>
        <strain evidence="1 2">FP101781</strain>
    </source>
</reference>
<protein>
    <submittedName>
        <fullName evidence="1">Uncharacterized protein</fullName>
    </submittedName>
</protein>
<organism evidence="1 2">
    <name type="scientific">Coprinellus micaceus</name>
    <name type="common">Glistening ink-cap mushroom</name>
    <name type="synonym">Coprinus micaceus</name>
    <dbReference type="NCBI Taxonomy" id="71717"/>
    <lineage>
        <taxon>Eukaryota</taxon>
        <taxon>Fungi</taxon>
        <taxon>Dikarya</taxon>
        <taxon>Basidiomycota</taxon>
        <taxon>Agaricomycotina</taxon>
        <taxon>Agaricomycetes</taxon>
        <taxon>Agaricomycetidae</taxon>
        <taxon>Agaricales</taxon>
        <taxon>Agaricineae</taxon>
        <taxon>Psathyrellaceae</taxon>
        <taxon>Coprinellus</taxon>
    </lineage>
</organism>
<sequence>MPRSVPDHRVNLLREYFAQQLEESAAEARDSFAARQNPNSSAYRHMEFDRVLAQARSLEPDKLEVLANHLVYGPPSHTALVSSALAFLNPSLVPVADAVEQFAPRAADKIRDLALFIIALDQTQQTDPVKAFREQSLKEILSCWPSVVKWMAHFVRHASGSSGQEPNTILPCTLLLTATCSGADTDPYRAEISSLSATSDLIYLLLCLTDPRTGLYWTIPSPKGPCRIANLFAVMRQSEEGWITMGARLKCMHQSTRRSFFSALALRVRELVSTTEDRQAMYGTVRSLAHLITGTLELGFEASLWGEIRRHTVRSLSSSLFDLGEKAETQNIGNGRFWECLAACIVSLVNASVTEPSSTHTTCIARLIERGIYDVAAICLPHLMNAPEANLVSALESMLPLFYLSRVGHAAVKQGQGDQAWTTSLQDHASRKRNIASLTCEYEACMEVNRLLFAKRGA</sequence>
<dbReference type="OrthoDB" id="3075405at2759"/>